<evidence type="ECO:0000313" key="2">
    <source>
        <dbReference type="EMBL" id="PWY87364.1"/>
    </source>
</evidence>
<reference evidence="2 3" key="1">
    <citation type="submission" date="2016-12" db="EMBL/GenBank/DDBJ databases">
        <title>The genomes of Aspergillus section Nigri reveals drivers in fungal speciation.</title>
        <authorList>
            <consortium name="DOE Joint Genome Institute"/>
            <person name="Vesth T.C."/>
            <person name="Nybo J."/>
            <person name="Theobald S."/>
            <person name="Brandl J."/>
            <person name="Frisvad J.C."/>
            <person name="Nielsen K.F."/>
            <person name="Lyhne E.K."/>
            <person name="Kogle M.E."/>
            <person name="Kuo A."/>
            <person name="Riley R."/>
            <person name="Clum A."/>
            <person name="Nolan M."/>
            <person name="Lipzen A."/>
            <person name="Salamov A."/>
            <person name="Henrissat B."/>
            <person name="Wiebenga A."/>
            <person name="De Vries R.P."/>
            <person name="Grigoriev I.V."/>
            <person name="Mortensen U.H."/>
            <person name="Andersen M.R."/>
            <person name="Baker S.E."/>
        </authorList>
    </citation>
    <scope>NUCLEOTIDE SEQUENCE [LARGE SCALE GENOMIC DNA]</scope>
    <source>
        <strain evidence="2 3">CBS 115572</strain>
    </source>
</reference>
<proteinExistence type="predicted"/>
<protein>
    <submittedName>
        <fullName evidence="2">Uncharacterized protein</fullName>
    </submittedName>
</protein>
<dbReference type="Proteomes" id="UP000246702">
    <property type="component" value="Unassembled WGS sequence"/>
</dbReference>
<feature type="transmembrane region" description="Helical" evidence="1">
    <location>
        <begin position="24"/>
        <end position="45"/>
    </location>
</feature>
<comment type="caution">
    <text evidence="2">The sequence shown here is derived from an EMBL/GenBank/DDBJ whole genome shotgun (WGS) entry which is preliminary data.</text>
</comment>
<dbReference type="RefSeq" id="XP_025467572.1">
    <property type="nucleotide sequence ID" value="XM_025617658.1"/>
</dbReference>
<dbReference type="GeneID" id="37119801"/>
<evidence type="ECO:0000256" key="1">
    <source>
        <dbReference type="SAM" id="Phobius"/>
    </source>
</evidence>
<keyword evidence="1" id="KW-0812">Transmembrane</keyword>
<accession>A0A317WLL4</accession>
<keyword evidence="1" id="KW-0472">Membrane</keyword>
<evidence type="ECO:0000313" key="3">
    <source>
        <dbReference type="Proteomes" id="UP000246702"/>
    </source>
</evidence>
<sequence length="82" mass="9492">MKNNDRNEITLTAIQPPVTPCRRAFLVAGVVLICPDVVLVIGALLKDRRWKPGFLRRDASSWSSLYAHWDRVPRKRRMRGSY</sequence>
<keyword evidence="3" id="KW-1185">Reference proteome</keyword>
<gene>
    <name evidence="2" type="ORF">BO94DRAFT_76465</name>
</gene>
<dbReference type="EMBL" id="MSFK01000014">
    <property type="protein sequence ID" value="PWY87364.1"/>
    <property type="molecule type" value="Genomic_DNA"/>
</dbReference>
<name>A0A317WLL4_9EURO</name>
<keyword evidence="1" id="KW-1133">Transmembrane helix</keyword>
<organism evidence="2 3">
    <name type="scientific">Aspergillus sclerotioniger CBS 115572</name>
    <dbReference type="NCBI Taxonomy" id="1450535"/>
    <lineage>
        <taxon>Eukaryota</taxon>
        <taxon>Fungi</taxon>
        <taxon>Dikarya</taxon>
        <taxon>Ascomycota</taxon>
        <taxon>Pezizomycotina</taxon>
        <taxon>Eurotiomycetes</taxon>
        <taxon>Eurotiomycetidae</taxon>
        <taxon>Eurotiales</taxon>
        <taxon>Aspergillaceae</taxon>
        <taxon>Aspergillus</taxon>
        <taxon>Aspergillus subgen. Circumdati</taxon>
    </lineage>
</organism>
<dbReference type="AlphaFoldDB" id="A0A317WLL4"/>